<evidence type="ECO:0000313" key="4">
    <source>
        <dbReference type="Proteomes" id="UP000270471"/>
    </source>
</evidence>
<gene>
    <name evidence="3" type="ORF">CTZ28_42070</name>
</gene>
<dbReference type="InterPro" id="IPR006626">
    <property type="entry name" value="PbH1"/>
</dbReference>
<protein>
    <submittedName>
        <fullName evidence="3">Plasmid stabilization protein</fullName>
    </submittedName>
</protein>
<dbReference type="SUPFAM" id="SSF51126">
    <property type="entry name" value="Pectin lyase-like"/>
    <property type="match status" value="1"/>
</dbReference>
<dbReference type="InterPro" id="IPR011050">
    <property type="entry name" value="Pectin_lyase_fold/virulence"/>
</dbReference>
<proteinExistence type="predicted"/>
<feature type="region of interest" description="Disordered" evidence="1">
    <location>
        <begin position="365"/>
        <end position="450"/>
    </location>
</feature>
<dbReference type="Gene3D" id="2.160.20.10">
    <property type="entry name" value="Single-stranded right-handed beta-helix, Pectin lyase-like"/>
    <property type="match status" value="2"/>
</dbReference>
<accession>A0A3M0HUB0</accession>
<dbReference type="OrthoDB" id="339817at2"/>
<dbReference type="Pfam" id="PF13229">
    <property type="entry name" value="Beta_helix"/>
    <property type="match status" value="1"/>
</dbReference>
<evidence type="ECO:0000256" key="1">
    <source>
        <dbReference type="SAM" id="MobiDB-lite"/>
    </source>
</evidence>
<keyword evidence="4" id="KW-1185">Reference proteome</keyword>
<dbReference type="Proteomes" id="UP000270471">
    <property type="component" value="Unassembled WGS sequence"/>
</dbReference>
<reference evidence="3 4" key="1">
    <citation type="submission" date="2017-11" db="EMBL/GenBank/DDBJ databases">
        <title>Draft genome of actinobacteria isolated from guarana (Paullinia cupana (Mart.) Ducke.</title>
        <authorList>
            <person name="Siqueira K.A."/>
            <person name="Liotti R.G."/>
            <person name="Mendes T.A.O."/>
            <person name="Soares M.A."/>
        </authorList>
    </citation>
    <scope>NUCLEOTIDE SEQUENCE [LARGE SCALE GENOMIC DNA]</scope>
    <source>
        <strain evidence="3 4">193</strain>
    </source>
</reference>
<dbReference type="InterPro" id="IPR039448">
    <property type="entry name" value="Beta_helix"/>
</dbReference>
<feature type="domain" description="Right handed beta helix" evidence="2">
    <location>
        <begin position="175"/>
        <end position="337"/>
    </location>
</feature>
<evidence type="ECO:0000259" key="2">
    <source>
        <dbReference type="Pfam" id="PF13229"/>
    </source>
</evidence>
<dbReference type="AlphaFoldDB" id="A0A3M0HUB0"/>
<dbReference type="InterPro" id="IPR012334">
    <property type="entry name" value="Pectin_lyas_fold"/>
</dbReference>
<organism evidence="3 4">
    <name type="scientific">Streptomyces shenzhenensis</name>
    <dbReference type="NCBI Taxonomy" id="943815"/>
    <lineage>
        <taxon>Bacteria</taxon>
        <taxon>Bacillati</taxon>
        <taxon>Actinomycetota</taxon>
        <taxon>Actinomycetes</taxon>
        <taxon>Kitasatosporales</taxon>
        <taxon>Streptomycetaceae</taxon>
        <taxon>Streptomyces</taxon>
    </lineage>
</organism>
<dbReference type="SMART" id="SM00710">
    <property type="entry name" value="PbH1"/>
    <property type="match status" value="7"/>
</dbReference>
<dbReference type="EMBL" id="PENI01000047">
    <property type="protein sequence ID" value="RMB80135.1"/>
    <property type="molecule type" value="Genomic_DNA"/>
</dbReference>
<comment type="caution">
    <text evidence="3">The sequence shown here is derived from an EMBL/GenBank/DDBJ whole genome shotgun (WGS) entry which is preliminary data.</text>
</comment>
<name>A0A3M0HUB0_9ACTN</name>
<feature type="compositionally biased region" description="Low complexity" evidence="1">
    <location>
        <begin position="422"/>
        <end position="435"/>
    </location>
</feature>
<feature type="compositionally biased region" description="Pro residues" evidence="1">
    <location>
        <begin position="411"/>
        <end position="421"/>
    </location>
</feature>
<sequence length="450" mass="46990">MRFFVTKRRVPGVPRTLPGRTAVLLGLLIALLGPAACGTSGSDSRPASGGQSAVLRVPGQFPSIQKAVDSARSGDMVLVSPGVYRESVTIRTPRIVLRGTDRSTVVVDGEFKRTNGITVTGAASVVENLTVRNNLANGLLFTGVTDEALQGAGAGGAGYDPLDTVKFPALRGFRASYVTAHNNALYGIYAFDARDGVIEHSYGSGQSDSGIYVGQCKPCNTVVRNNLTEHNAVGVEVTNASKDLYFLGNTIRRNRVGITVLSNNLEALGPQQHAVFAGNTISDNNDDSSPEQADGGFGIGVGIGGGTHNRFEHNRVEGNRAGAFVLRDEQGYPALGNRIEDNAVSEDQMGLVVLTARSGGNCYAGNGHGPTSPQPLPGTLSACPGKDTKLSTSGRPSKLASVPAGVSFRDVPPPPDQPGMPDPARAPARPALRLPGEVDLAAYPLPESRR</sequence>
<evidence type="ECO:0000313" key="3">
    <source>
        <dbReference type="EMBL" id="RMB80135.1"/>
    </source>
</evidence>